<keyword evidence="3" id="KW-0964">Secreted</keyword>
<comment type="caution">
    <text evidence="10">The sequence shown here is derived from an EMBL/GenBank/DDBJ whole genome shotgun (WGS) entry which is preliminary data.</text>
</comment>
<dbReference type="InterPro" id="IPR000073">
    <property type="entry name" value="AB_hydrolase_1"/>
</dbReference>
<evidence type="ECO:0000256" key="3">
    <source>
        <dbReference type="ARBA" id="ARBA00022525"/>
    </source>
</evidence>
<dbReference type="SUPFAM" id="SSF53474">
    <property type="entry name" value="alpha/beta-Hydrolases"/>
    <property type="match status" value="1"/>
</dbReference>
<feature type="region of interest" description="Disordered" evidence="7">
    <location>
        <begin position="76"/>
        <end position="115"/>
    </location>
</feature>
<feature type="compositionally biased region" description="Basic residues" evidence="7">
    <location>
        <begin position="13"/>
        <end position="24"/>
    </location>
</feature>
<gene>
    <name evidence="10" type="ORF">HID58_076947</name>
</gene>
<organism evidence="10 11">
    <name type="scientific">Brassica napus</name>
    <name type="common">Rape</name>
    <dbReference type="NCBI Taxonomy" id="3708"/>
    <lineage>
        <taxon>Eukaryota</taxon>
        <taxon>Viridiplantae</taxon>
        <taxon>Streptophyta</taxon>
        <taxon>Embryophyta</taxon>
        <taxon>Tracheophyta</taxon>
        <taxon>Spermatophyta</taxon>
        <taxon>Magnoliopsida</taxon>
        <taxon>eudicotyledons</taxon>
        <taxon>Gunneridae</taxon>
        <taxon>Pentapetalae</taxon>
        <taxon>rosids</taxon>
        <taxon>malvids</taxon>
        <taxon>Brassicales</taxon>
        <taxon>Brassicaceae</taxon>
        <taxon>Brassiceae</taxon>
        <taxon>Brassica</taxon>
    </lineage>
</organism>
<protein>
    <recommendedName>
        <fullName evidence="9">AB hydrolase-1 domain-containing protein</fullName>
    </recommendedName>
</protein>
<feature type="compositionally biased region" description="Low complexity" evidence="7">
    <location>
        <begin position="35"/>
        <end position="45"/>
    </location>
</feature>
<keyword evidence="5" id="KW-0732">Signal</keyword>
<keyword evidence="8" id="KW-0472">Membrane</keyword>
<dbReference type="InterPro" id="IPR029058">
    <property type="entry name" value="AB_hydrolase_fold"/>
</dbReference>
<keyword evidence="8" id="KW-1133">Transmembrane helix</keyword>
<evidence type="ECO:0000256" key="4">
    <source>
        <dbReference type="ARBA" id="ARBA00022702"/>
    </source>
</evidence>
<evidence type="ECO:0000259" key="9">
    <source>
        <dbReference type="Pfam" id="PF00561"/>
    </source>
</evidence>
<comment type="subcellular location">
    <subcellularLocation>
        <location evidence="1">Secreted</location>
    </subcellularLocation>
</comment>
<dbReference type="InterPro" id="IPR008801">
    <property type="entry name" value="RALF"/>
</dbReference>
<dbReference type="Pfam" id="PF00561">
    <property type="entry name" value="Abhydrolase_1"/>
    <property type="match status" value="1"/>
</dbReference>
<sequence>MGNLCSLFAPPKPVKKRRPIKKRQPSLAGSGSGPNTNRLNRFRSSSSRRDNKFDDAVTTEQALAAAAILSRQQKTGGSLPFERSASQRHPVSGTKKNQLPRSSSTRSRSSTDPLLQPHQFLNQGVKLDNLETNHFILIHGGGFGAWCWYKTIALLEEDGFKVTAIDLAGCGINSFNINGISSLSQYVKPLTDILEKLPIGEKVILVGHDFGGACMSYVMELFPSKISKAVFLAAAMLTNGQSTLDMFSLQAGQNDLMRKAQIFIYTNGNEHPPTAIDLDKSLIRDLLFNQSPSKDIALASVSMKSIPFAPVLEKLSLSDGNYGSVRRYYIETLEDNAIPVTLQENLISNMAKSVFFFFLLVSLLLLLAAASTTAAAVNATSGLRYGGCAPGDTVGECITAEIEEDGVEAVVRRILRQQGRKLSYAGLQKQKPVSNCKIVGNCIGKANQKNAPCTYYNRCKRATS</sequence>
<accession>A0ABQ7YS83</accession>
<dbReference type="Gene3D" id="3.40.50.1820">
    <property type="entry name" value="alpha/beta hydrolase"/>
    <property type="match status" value="1"/>
</dbReference>
<evidence type="ECO:0000256" key="2">
    <source>
        <dbReference type="ARBA" id="ARBA00009178"/>
    </source>
</evidence>
<feature type="domain" description="AB hydrolase-1" evidence="9">
    <location>
        <begin position="133"/>
        <end position="244"/>
    </location>
</feature>
<evidence type="ECO:0000256" key="6">
    <source>
        <dbReference type="ARBA" id="ARBA00023157"/>
    </source>
</evidence>
<dbReference type="PANTHER" id="PTHR10992">
    <property type="entry name" value="METHYLESTERASE FAMILY MEMBER"/>
    <property type="match status" value="1"/>
</dbReference>
<evidence type="ECO:0000256" key="8">
    <source>
        <dbReference type="SAM" id="Phobius"/>
    </source>
</evidence>
<keyword evidence="11" id="KW-1185">Reference proteome</keyword>
<keyword evidence="8" id="KW-0812">Transmembrane</keyword>
<name>A0ABQ7YS83_BRANA</name>
<dbReference type="Proteomes" id="UP000824890">
    <property type="component" value="Unassembled WGS sequence"/>
</dbReference>
<evidence type="ECO:0000256" key="5">
    <source>
        <dbReference type="ARBA" id="ARBA00022729"/>
    </source>
</evidence>
<evidence type="ECO:0000256" key="1">
    <source>
        <dbReference type="ARBA" id="ARBA00004613"/>
    </source>
</evidence>
<feature type="compositionally biased region" description="Low complexity" evidence="7">
    <location>
        <begin position="101"/>
        <end position="111"/>
    </location>
</feature>
<comment type="similarity">
    <text evidence="2">Belongs to the plant rapid alkalinization factor (RALF) family.</text>
</comment>
<evidence type="ECO:0000313" key="10">
    <source>
        <dbReference type="EMBL" id="KAH0869925.1"/>
    </source>
</evidence>
<dbReference type="PANTHER" id="PTHR10992:SF872">
    <property type="entry name" value="METHYLESTERASE 11, CHLOROPLASTIC-RELATED"/>
    <property type="match status" value="1"/>
</dbReference>
<keyword evidence="4" id="KW-0372">Hormone</keyword>
<evidence type="ECO:0000256" key="7">
    <source>
        <dbReference type="SAM" id="MobiDB-lite"/>
    </source>
</evidence>
<feature type="transmembrane region" description="Helical" evidence="8">
    <location>
        <begin position="354"/>
        <end position="377"/>
    </location>
</feature>
<feature type="region of interest" description="Disordered" evidence="7">
    <location>
        <begin position="1"/>
        <end position="54"/>
    </location>
</feature>
<keyword evidence="6" id="KW-1015">Disulfide bond</keyword>
<reference evidence="10 11" key="1">
    <citation type="submission" date="2021-05" db="EMBL/GenBank/DDBJ databases">
        <title>Genome Assembly of Synthetic Allotetraploid Brassica napus Reveals Homoeologous Exchanges between Subgenomes.</title>
        <authorList>
            <person name="Davis J.T."/>
        </authorList>
    </citation>
    <scope>NUCLEOTIDE SEQUENCE [LARGE SCALE GENOMIC DNA]</scope>
    <source>
        <strain evidence="11">cv. Da-Ae</strain>
        <tissue evidence="10">Seedling</tissue>
    </source>
</reference>
<proteinExistence type="inferred from homology"/>
<dbReference type="Pfam" id="PF05498">
    <property type="entry name" value="RALF"/>
    <property type="match status" value="1"/>
</dbReference>
<dbReference type="InterPro" id="IPR045889">
    <property type="entry name" value="MES/HNL"/>
</dbReference>
<dbReference type="EMBL" id="JAGKQM010000017">
    <property type="protein sequence ID" value="KAH0869925.1"/>
    <property type="molecule type" value="Genomic_DNA"/>
</dbReference>
<evidence type="ECO:0000313" key="11">
    <source>
        <dbReference type="Proteomes" id="UP000824890"/>
    </source>
</evidence>